<keyword evidence="12 21" id="KW-0547">Nucleotide-binding</keyword>
<dbReference type="PANTHER" id="PTHR48005">
    <property type="entry name" value="LEUCINE RICH REPEAT KINASE 2"/>
    <property type="match status" value="1"/>
</dbReference>
<comment type="caution">
    <text evidence="24">The sequence shown here is derived from an EMBL/GenBank/DDBJ whole genome shotgun (WGS) entry which is preliminary data.</text>
</comment>
<gene>
    <name evidence="24" type="ORF">NE237_000847</name>
</gene>
<evidence type="ECO:0000256" key="22">
    <source>
        <dbReference type="SAM" id="Phobius"/>
    </source>
</evidence>
<dbReference type="GO" id="GO:0005886">
    <property type="term" value="C:plasma membrane"/>
    <property type="evidence" value="ECO:0007669"/>
    <property type="project" value="UniProtKB-SubCell"/>
</dbReference>
<dbReference type="PROSITE" id="PS00107">
    <property type="entry name" value="PROTEIN_KINASE_ATP"/>
    <property type="match status" value="1"/>
</dbReference>
<dbReference type="OrthoDB" id="1055097at2759"/>
<keyword evidence="8" id="KW-0808">Transferase</keyword>
<keyword evidence="15 22" id="KW-1133">Transmembrane helix</keyword>
<dbReference type="FunFam" id="3.80.10.10:FF:000111">
    <property type="entry name" value="LRR receptor-like serine/threonine-protein kinase ERECTA"/>
    <property type="match status" value="1"/>
</dbReference>
<keyword evidence="10" id="KW-0732">Signal</keyword>
<dbReference type="InterPro" id="IPR011009">
    <property type="entry name" value="Kinase-like_dom_sf"/>
</dbReference>
<dbReference type="InterPro" id="IPR000719">
    <property type="entry name" value="Prot_kinase_dom"/>
</dbReference>
<evidence type="ECO:0000256" key="10">
    <source>
        <dbReference type="ARBA" id="ARBA00022729"/>
    </source>
</evidence>
<dbReference type="EC" id="2.7.11.1" evidence="4"/>
<evidence type="ECO:0000256" key="7">
    <source>
        <dbReference type="ARBA" id="ARBA00022614"/>
    </source>
</evidence>
<evidence type="ECO:0000256" key="9">
    <source>
        <dbReference type="ARBA" id="ARBA00022692"/>
    </source>
</evidence>
<evidence type="ECO:0000256" key="5">
    <source>
        <dbReference type="ARBA" id="ARBA00022475"/>
    </source>
</evidence>
<dbReference type="Gene3D" id="3.80.10.10">
    <property type="entry name" value="Ribonuclease Inhibitor"/>
    <property type="match status" value="2"/>
</dbReference>
<dbReference type="InterPro" id="IPR008271">
    <property type="entry name" value="Ser/Thr_kinase_AS"/>
</dbReference>
<comment type="similarity">
    <text evidence="2">Belongs to the protein kinase superfamily. Ser/Thr protein kinase family.</text>
</comment>
<evidence type="ECO:0000256" key="15">
    <source>
        <dbReference type="ARBA" id="ARBA00022989"/>
    </source>
</evidence>
<evidence type="ECO:0000256" key="1">
    <source>
        <dbReference type="ARBA" id="ARBA00004251"/>
    </source>
</evidence>
<evidence type="ECO:0000256" key="16">
    <source>
        <dbReference type="ARBA" id="ARBA00023136"/>
    </source>
</evidence>
<dbReference type="SUPFAM" id="SSF52047">
    <property type="entry name" value="RNI-like"/>
    <property type="match status" value="1"/>
</dbReference>
<evidence type="ECO:0000256" key="14">
    <source>
        <dbReference type="ARBA" id="ARBA00022840"/>
    </source>
</evidence>
<dbReference type="InterPro" id="IPR045381">
    <property type="entry name" value="BRI1_island_dom"/>
</dbReference>
<comment type="catalytic activity">
    <reaction evidence="20">
        <text>L-seryl-[protein] + ATP = O-phospho-L-seryl-[protein] + ADP + H(+)</text>
        <dbReference type="Rhea" id="RHEA:17989"/>
        <dbReference type="Rhea" id="RHEA-COMP:9863"/>
        <dbReference type="Rhea" id="RHEA-COMP:11604"/>
        <dbReference type="ChEBI" id="CHEBI:15378"/>
        <dbReference type="ChEBI" id="CHEBI:29999"/>
        <dbReference type="ChEBI" id="CHEBI:30616"/>
        <dbReference type="ChEBI" id="CHEBI:83421"/>
        <dbReference type="ChEBI" id="CHEBI:456216"/>
        <dbReference type="EC" id="2.7.11.1"/>
    </reaction>
</comment>
<dbReference type="InterPro" id="IPR013210">
    <property type="entry name" value="LRR_N_plant-typ"/>
</dbReference>
<organism evidence="24 25">
    <name type="scientific">Protea cynaroides</name>
    <dbReference type="NCBI Taxonomy" id="273540"/>
    <lineage>
        <taxon>Eukaryota</taxon>
        <taxon>Viridiplantae</taxon>
        <taxon>Streptophyta</taxon>
        <taxon>Embryophyta</taxon>
        <taxon>Tracheophyta</taxon>
        <taxon>Spermatophyta</taxon>
        <taxon>Magnoliopsida</taxon>
        <taxon>Proteales</taxon>
        <taxon>Proteaceae</taxon>
        <taxon>Protea</taxon>
    </lineage>
</organism>
<evidence type="ECO:0000256" key="17">
    <source>
        <dbReference type="ARBA" id="ARBA00023170"/>
    </source>
</evidence>
<dbReference type="SMART" id="SM00220">
    <property type="entry name" value="S_TKc"/>
    <property type="match status" value="1"/>
</dbReference>
<dbReference type="Pfam" id="PF13855">
    <property type="entry name" value="LRR_8"/>
    <property type="match status" value="3"/>
</dbReference>
<keyword evidence="25" id="KW-1185">Reference proteome</keyword>
<evidence type="ECO:0000256" key="8">
    <source>
        <dbReference type="ARBA" id="ARBA00022679"/>
    </source>
</evidence>
<dbReference type="Gene3D" id="3.30.200.20">
    <property type="entry name" value="Phosphorylase Kinase, domain 1"/>
    <property type="match status" value="1"/>
</dbReference>
<evidence type="ECO:0000256" key="20">
    <source>
        <dbReference type="ARBA" id="ARBA00048679"/>
    </source>
</evidence>
<dbReference type="PROSITE" id="PS50011">
    <property type="entry name" value="PROTEIN_KINASE_DOM"/>
    <property type="match status" value="1"/>
</dbReference>
<evidence type="ECO:0000256" key="2">
    <source>
        <dbReference type="ARBA" id="ARBA00008684"/>
    </source>
</evidence>
<evidence type="ECO:0000256" key="13">
    <source>
        <dbReference type="ARBA" id="ARBA00022777"/>
    </source>
</evidence>
<evidence type="ECO:0000256" key="6">
    <source>
        <dbReference type="ARBA" id="ARBA00022527"/>
    </source>
</evidence>
<dbReference type="Proteomes" id="UP001141806">
    <property type="component" value="Unassembled WGS sequence"/>
</dbReference>
<keyword evidence="5" id="KW-1003">Cell membrane</keyword>
<keyword evidence="9 22" id="KW-0812">Transmembrane</keyword>
<evidence type="ECO:0000256" key="18">
    <source>
        <dbReference type="ARBA" id="ARBA00023180"/>
    </source>
</evidence>
<proteinExistence type="inferred from homology"/>
<dbReference type="FunFam" id="3.80.10.10:FF:000095">
    <property type="entry name" value="LRR receptor-like serine/threonine-protein kinase GSO1"/>
    <property type="match status" value="1"/>
</dbReference>
<dbReference type="GO" id="GO:0004674">
    <property type="term" value="F:protein serine/threonine kinase activity"/>
    <property type="evidence" value="ECO:0007669"/>
    <property type="project" value="UniProtKB-KW"/>
</dbReference>
<dbReference type="Pfam" id="PF08263">
    <property type="entry name" value="LRRNT_2"/>
    <property type="match status" value="1"/>
</dbReference>
<evidence type="ECO:0000313" key="24">
    <source>
        <dbReference type="EMBL" id="KAJ4975741.1"/>
    </source>
</evidence>
<evidence type="ECO:0000313" key="25">
    <source>
        <dbReference type="Proteomes" id="UP001141806"/>
    </source>
</evidence>
<dbReference type="Gene3D" id="1.10.510.10">
    <property type="entry name" value="Transferase(Phosphotransferase) domain 1"/>
    <property type="match status" value="1"/>
</dbReference>
<dbReference type="PANTHER" id="PTHR48005:SF84">
    <property type="entry name" value="NON-SPECIFIC SERINE_THREONINE PROTEIN KINASE"/>
    <property type="match status" value="1"/>
</dbReference>
<dbReference type="InterPro" id="IPR017441">
    <property type="entry name" value="Protein_kinase_ATP_BS"/>
</dbReference>
<evidence type="ECO:0000256" key="3">
    <source>
        <dbReference type="ARBA" id="ARBA00009592"/>
    </source>
</evidence>
<dbReference type="FunFam" id="3.80.10.10:FF:000383">
    <property type="entry name" value="Leucine-rich repeat receptor protein kinase EMS1"/>
    <property type="match status" value="2"/>
</dbReference>
<dbReference type="InterPro" id="IPR032675">
    <property type="entry name" value="LRR_dom_sf"/>
</dbReference>
<evidence type="ECO:0000256" key="4">
    <source>
        <dbReference type="ARBA" id="ARBA00012513"/>
    </source>
</evidence>
<dbReference type="InterPro" id="IPR003591">
    <property type="entry name" value="Leu-rich_rpt_typical-subtyp"/>
</dbReference>
<protein>
    <recommendedName>
        <fullName evidence="4">non-specific serine/threonine protein kinase</fullName>
        <ecNumber evidence="4">2.7.11.1</ecNumber>
    </recommendedName>
</protein>
<dbReference type="AlphaFoldDB" id="A0A9Q0KT17"/>
<name>A0A9Q0KT17_9MAGN</name>
<evidence type="ECO:0000259" key="23">
    <source>
        <dbReference type="PROSITE" id="PS50011"/>
    </source>
</evidence>
<sequence length="1243" mass="134579">MEGRPGFWRTMAREREGQDLIFKTKLLCFVFLLLSKMTSPNFTPRELSSLPSSLSISSNVSKQRELQQVKDKDEVLALISFQNSSVQADPYGFLTDWTPDSPQPCSWKGVSCSPDGLVSALDLTNAGLSGSLRLDYLMRLQHLRHVILRGNHFSGDLTPAAGAASLRCNLETLDLSSNNFSDSISKEFLFHCDSLISLNLSRNFIPGASFTFGASLRELDISRNRISDRQLLDYSFQNCGALNLLNFSDNKLLGDLGVGISSCNNLSTLDLSYNLLSGNIPAAFVAQSPGPLKHLDLSHNNFSGEFAALDFGKCGNLIVLDLSHNVLSGIGLPASLPNCQLLQKLDLSHNLLQDKIPPALASFGNLQHLSLAQNHFSGEISPELGRACGTLLELDLSGNRLFGGFPSSFVSCSSLQILNLGNNQLSGNFLSKVVSTLPSLRHLFVPFNNLTGTLPLSLKNCSQLETLDLSSNSFSGGIPSGFCSSLSSLRKILLAGNFLSGTVPSALGNCKELRTIDFSFNNLSGSIPSEVWVLPNLADLVMWANNLSGEIPEGICVNGGNLETLILNNNLITGTIPLSLAKCTNLIWVSLSSNRLAGGIPAGVGNLMNLAILQLGNNSLTGEVPRELGNCRSLIWLDLNSNSLNGSMPPELANQAGLIMPGLVSGKQFAFIRNEGGTACRGAGGLVEFQGIQTDRLAFFPMVHSCPSTRIYTGLTVYSFVRNGTMIYLDLSYNSLSGTIPDELGSLVYLQVLNLGHNRLTGTIPDSLGGLKEVGVLDLSHNDLQGYVPGSLGSLSFVSDLDVSNNNLTGPIPSSGQLTTFPASRYENNSGLCGLPLPPCGSGTTARQMHYNRKGKKQSMAAGVIIGIVISLFCILGLSLVLFKMKKSQRREDAGDKYIDSLPTSGSSNWKLSGVPEPLNINVATFEKPLRKLTFAHLLEATNNFSADSLIGSGGFGEVYKAQLRDGSVVAIKKLIRVTGQGDREFTAEMETIGKIKHRNLVPLLGSCNIGDERLLVYEYMKWGSLETVLHDKAKGGASKLGWAARKKIAIGSARGLAFLHHSCIPHIIHRDMKSSNVLLDENLEARVSDFGMARLMNAVDTHLSVSTLAGTPGYVPPEYYQSFRCTTKGDVYSYGVILLELISGKKPIDPLEFGDDNNLVGWAKQLQREKKSSDIVDPVLLEQISTEAEISQYLKIAFECLDDRSFRRPTMIQVMAMFKELQNDSESDILDGFSLKDTVIDE</sequence>
<comment type="similarity">
    <text evidence="3">Belongs to the RLP family.</text>
</comment>
<dbReference type="InterPro" id="IPR001611">
    <property type="entry name" value="Leu-rich_rpt"/>
</dbReference>
<keyword evidence="7" id="KW-0433">Leucine-rich repeat</keyword>
<keyword evidence="6" id="KW-0723">Serine/threonine-protein kinase</keyword>
<dbReference type="Pfam" id="PF00560">
    <property type="entry name" value="LRR_1"/>
    <property type="match status" value="10"/>
</dbReference>
<evidence type="ECO:0000256" key="21">
    <source>
        <dbReference type="PROSITE-ProRule" id="PRU10141"/>
    </source>
</evidence>
<keyword evidence="18" id="KW-0325">Glycoprotein</keyword>
<dbReference type="Pfam" id="PF20141">
    <property type="entry name" value="Island"/>
    <property type="match status" value="1"/>
</dbReference>
<accession>A0A9Q0KT17</accession>
<comment type="catalytic activity">
    <reaction evidence="19">
        <text>L-threonyl-[protein] + ATP = O-phospho-L-threonyl-[protein] + ADP + H(+)</text>
        <dbReference type="Rhea" id="RHEA:46608"/>
        <dbReference type="Rhea" id="RHEA-COMP:11060"/>
        <dbReference type="Rhea" id="RHEA-COMP:11605"/>
        <dbReference type="ChEBI" id="CHEBI:15378"/>
        <dbReference type="ChEBI" id="CHEBI:30013"/>
        <dbReference type="ChEBI" id="CHEBI:30616"/>
        <dbReference type="ChEBI" id="CHEBI:61977"/>
        <dbReference type="ChEBI" id="CHEBI:456216"/>
        <dbReference type="EC" id="2.7.11.1"/>
    </reaction>
</comment>
<keyword evidence="16 22" id="KW-0472">Membrane</keyword>
<reference evidence="24" key="1">
    <citation type="journal article" date="2023" name="Plant J.">
        <title>The genome of the king protea, Protea cynaroides.</title>
        <authorList>
            <person name="Chang J."/>
            <person name="Duong T.A."/>
            <person name="Schoeman C."/>
            <person name="Ma X."/>
            <person name="Roodt D."/>
            <person name="Barker N."/>
            <person name="Li Z."/>
            <person name="Van de Peer Y."/>
            <person name="Mizrachi E."/>
        </authorList>
    </citation>
    <scope>NUCLEOTIDE SEQUENCE</scope>
    <source>
        <tissue evidence="24">Young leaves</tissue>
    </source>
</reference>
<evidence type="ECO:0000256" key="12">
    <source>
        <dbReference type="ARBA" id="ARBA00022741"/>
    </source>
</evidence>
<dbReference type="PROSITE" id="PS51450">
    <property type="entry name" value="LRR"/>
    <property type="match status" value="2"/>
</dbReference>
<feature type="domain" description="Protein kinase" evidence="23">
    <location>
        <begin position="945"/>
        <end position="1222"/>
    </location>
</feature>
<dbReference type="EMBL" id="JAMYWD010000003">
    <property type="protein sequence ID" value="KAJ4975741.1"/>
    <property type="molecule type" value="Genomic_DNA"/>
</dbReference>
<dbReference type="SUPFAM" id="SSF56112">
    <property type="entry name" value="Protein kinase-like (PK-like)"/>
    <property type="match status" value="1"/>
</dbReference>
<dbReference type="SMART" id="SM00369">
    <property type="entry name" value="LRR_TYP"/>
    <property type="match status" value="8"/>
</dbReference>
<dbReference type="InterPro" id="IPR051420">
    <property type="entry name" value="Ser_Thr_Kinases_DiverseReg"/>
</dbReference>
<evidence type="ECO:0000256" key="19">
    <source>
        <dbReference type="ARBA" id="ARBA00047899"/>
    </source>
</evidence>
<keyword evidence="14 21" id="KW-0067">ATP-binding</keyword>
<dbReference type="Gene3D" id="3.30.1490.310">
    <property type="match status" value="1"/>
</dbReference>
<dbReference type="GO" id="GO:0005524">
    <property type="term" value="F:ATP binding"/>
    <property type="evidence" value="ECO:0007669"/>
    <property type="project" value="UniProtKB-UniRule"/>
</dbReference>
<keyword evidence="13" id="KW-0418">Kinase</keyword>
<dbReference type="Pfam" id="PF00069">
    <property type="entry name" value="Pkinase"/>
    <property type="match status" value="1"/>
</dbReference>
<keyword evidence="17" id="KW-0675">Receptor</keyword>
<dbReference type="SUPFAM" id="SSF52058">
    <property type="entry name" value="L domain-like"/>
    <property type="match status" value="1"/>
</dbReference>
<comment type="subcellular location">
    <subcellularLocation>
        <location evidence="1">Cell membrane</location>
        <topology evidence="1">Single-pass type I membrane protein</topology>
    </subcellularLocation>
</comment>
<feature type="binding site" evidence="21">
    <location>
        <position position="974"/>
    </location>
    <ligand>
        <name>ATP</name>
        <dbReference type="ChEBI" id="CHEBI:30616"/>
    </ligand>
</feature>
<keyword evidence="11" id="KW-0677">Repeat</keyword>
<dbReference type="PROSITE" id="PS00108">
    <property type="entry name" value="PROTEIN_KINASE_ST"/>
    <property type="match status" value="1"/>
</dbReference>
<evidence type="ECO:0000256" key="11">
    <source>
        <dbReference type="ARBA" id="ARBA00022737"/>
    </source>
</evidence>
<dbReference type="FunFam" id="1.10.510.10:FF:000291">
    <property type="entry name" value="Brassinosteroid LRR receptor kinase"/>
    <property type="match status" value="1"/>
</dbReference>
<feature type="transmembrane region" description="Helical" evidence="22">
    <location>
        <begin position="860"/>
        <end position="883"/>
    </location>
</feature>
<dbReference type="FunFam" id="3.30.200.20:FF:000150">
    <property type="entry name" value="serine/threonine-protein kinase BRI1-like 2"/>
    <property type="match status" value="1"/>
</dbReference>